<keyword evidence="1" id="KW-0862">Zinc</keyword>
<protein>
    <recommendedName>
        <fullName evidence="3">C2H2-type domain-containing protein</fullName>
    </recommendedName>
</protein>
<feature type="region of interest" description="Disordered" evidence="2">
    <location>
        <begin position="1"/>
        <end position="63"/>
    </location>
</feature>
<evidence type="ECO:0000259" key="3">
    <source>
        <dbReference type="PROSITE" id="PS50157"/>
    </source>
</evidence>
<dbReference type="AlphaFoldDB" id="A0A6A6HIW2"/>
<proteinExistence type="predicted"/>
<keyword evidence="1" id="KW-0863">Zinc-finger</keyword>
<dbReference type="Proteomes" id="UP000800092">
    <property type="component" value="Unassembled WGS sequence"/>
</dbReference>
<dbReference type="PROSITE" id="PS50157">
    <property type="entry name" value="ZINC_FINGER_C2H2_2"/>
    <property type="match status" value="1"/>
</dbReference>
<keyword evidence="5" id="KW-1185">Reference proteome</keyword>
<evidence type="ECO:0000313" key="5">
    <source>
        <dbReference type="Proteomes" id="UP000800092"/>
    </source>
</evidence>
<evidence type="ECO:0000256" key="2">
    <source>
        <dbReference type="SAM" id="MobiDB-lite"/>
    </source>
</evidence>
<feature type="compositionally biased region" description="Low complexity" evidence="2">
    <location>
        <begin position="52"/>
        <end position="63"/>
    </location>
</feature>
<dbReference type="PROSITE" id="PS00028">
    <property type="entry name" value="ZINC_FINGER_C2H2_1"/>
    <property type="match status" value="1"/>
</dbReference>
<evidence type="ECO:0000313" key="4">
    <source>
        <dbReference type="EMBL" id="KAF2237822.1"/>
    </source>
</evidence>
<organism evidence="4 5">
    <name type="scientific">Viridothelium virens</name>
    <name type="common">Speckled blister lichen</name>
    <name type="synonym">Trypethelium virens</name>
    <dbReference type="NCBI Taxonomy" id="1048519"/>
    <lineage>
        <taxon>Eukaryota</taxon>
        <taxon>Fungi</taxon>
        <taxon>Dikarya</taxon>
        <taxon>Ascomycota</taxon>
        <taxon>Pezizomycotina</taxon>
        <taxon>Dothideomycetes</taxon>
        <taxon>Dothideomycetes incertae sedis</taxon>
        <taxon>Trypetheliales</taxon>
        <taxon>Trypetheliaceae</taxon>
        <taxon>Viridothelium</taxon>
    </lineage>
</organism>
<feature type="compositionally biased region" description="Low complexity" evidence="2">
    <location>
        <begin position="10"/>
        <end position="28"/>
    </location>
</feature>
<dbReference type="InterPro" id="IPR013087">
    <property type="entry name" value="Znf_C2H2_type"/>
</dbReference>
<accession>A0A6A6HIW2</accession>
<reference evidence="4" key="1">
    <citation type="journal article" date="2020" name="Stud. Mycol.">
        <title>101 Dothideomycetes genomes: a test case for predicting lifestyles and emergence of pathogens.</title>
        <authorList>
            <person name="Haridas S."/>
            <person name="Albert R."/>
            <person name="Binder M."/>
            <person name="Bloem J."/>
            <person name="Labutti K."/>
            <person name="Salamov A."/>
            <person name="Andreopoulos B."/>
            <person name="Baker S."/>
            <person name="Barry K."/>
            <person name="Bills G."/>
            <person name="Bluhm B."/>
            <person name="Cannon C."/>
            <person name="Castanera R."/>
            <person name="Culley D."/>
            <person name="Daum C."/>
            <person name="Ezra D."/>
            <person name="Gonzalez J."/>
            <person name="Henrissat B."/>
            <person name="Kuo A."/>
            <person name="Liang C."/>
            <person name="Lipzen A."/>
            <person name="Lutzoni F."/>
            <person name="Magnuson J."/>
            <person name="Mondo S."/>
            <person name="Nolan M."/>
            <person name="Ohm R."/>
            <person name="Pangilinan J."/>
            <person name="Park H.-J."/>
            <person name="Ramirez L."/>
            <person name="Alfaro M."/>
            <person name="Sun H."/>
            <person name="Tritt A."/>
            <person name="Yoshinaga Y."/>
            <person name="Zwiers L.-H."/>
            <person name="Turgeon B."/>
            <person name="Goodwin S."/>
            <person name="Spatafora J."/>
            <person name="Crous P."/>
            <person name="Grigoriev I."/>
        </authorList>
    </citation>
    <scope>NUCLEOTIDE SEQUENCE</scope>
    <source>
        <strain evidence="4">Tuck. ex Michener</strain>
    </source>
</reference>
<dbReference type="GO" id="GO:0008270">
    <property type="term" value="F:zinc ion binding"/>
    <property type="evidence" value="ECO:0007669"/>
    <property type="project" value="UniProtKB-KW"/>
</dbReference>
<evidence type="ECO:0000256" key="1">
    <source>
        <dbReference type="PROSITE-ProRule" id="PRU00042"/>
    </source>
</evidence>
<gene>
    <name evidence="4" type="ORF">EV356DRAFT_359895</name>
</gene>
<feature type="domain" description="C2H2-type" evidence="3">
    <location>
        <begin position="107"/>
        <end position="135"/>
    </location>
</feature>
<dbReference type="Gene3D" id="3.30.160.60">
    <property type="entry name" value="Classic Zinc Finger"/>
    <property type="match status" value="1"/>
</dbReference>
<feature type="compositionally biased region" description="Basic and acidic residues" evidence="2">
    <location>
        <begin position="42"/>
        <end position="51"/>
    </location>
</feature>
<sequence>MSILSHSEGSMRSLQSVSSSISRMSGISEDPPPPYRTISRRSSSDFLRESSRSSTAQSARRALSSGSQTSLSIFGLSSVVENVRLEHDKSEKLSKTILRSSRFPNRYTCGFCTNTFANRKEAERHIESLHERKHSWSCSALRSIQDAFFQRQESLICGYCETQVTFSKHPEAALLCRKHLRIAHRFQQCNLEKRFWRIDHFRQHLKHSHGAFIGKWTEVLEDACMEAIPESQKDRVDALRPHIESAANQLGASTRL</sequence>
<dbReference type="EMBL" id="ML991778">
    <property type="protein sequence ID" value="KAF2237822.1"/>
    <property type="molecule type" value="Genomic_DNA"/>
</dbReference>
<name>A0A6A6HIW2_VIRVR</name>
<dbReference type="OrthoDB" id="3524154at2759"/>
<keyword evidence="1" id="KW-0479">Metal-binding</keyword>